<evidence type="ECO:0000259" key="5">
    <source>
        <dbReference type="Pfam" id="PF13579"/>
    </source>
</evidence>
<dbReference type="InterPro" id="IPR050194">
    <property type="entry name" value="Glycosyltransferase_grp1"/>
</dbReference>
<dbReference type="OrthoDB" id="5242526at2"/>
<protein>
    <recommendedName>
        <fullName evidence="1">D-inositol 3-phosphate glycosyltransferase</fullName>
    </recommendedName>
</protein>
<dbReference type="GO" id="GO:1901137">
    <property type="term" value="P:carbohydrate derivative biosynthetic process"/>
    <property type="evidence" value="ECO:0007669"/>
    <property type="project" value="UniProtKB-ARBA"/>
</dbReference>
<gene>
    <name evidence="6" type="ORF">FB458_1871</name>
</gene>
<organism evidence="6 7">
    <name type="scientific">Lapillicoccus jejuensis</name>
    <dbReference type="NCBI Taxonomy" id="402171"/>
    <lineage>
        <taxon>Bacteria</taxon>
        <taxon>Bacillati</taxon>
        <taxon>Actinomycetota</taxon>
        <taxon>Actinomycetes</taxon>
        <taxon>Micrococcales</taxon>
        <taxon>Intrasporangiaceae</taxon>
        <taxon>Lapillicoccus</taxon>
    </lineage>
</organism>
<feature type="domain" description="Glycosyltransferase subfamily 4-like N-terminal" evidence="5">
    <location>
        <begin position="15"/>
        <end position="172"/>
    </location>
</feature>
<dbReference type="Proteomes" id="UP000317893">
    <property type="component" value="Unassembled WGS sequence"/>
</dbReference>
<dbReference type="AlphaFoldDB" id="A0A542E0H2"/>
<dbReference type="PANTHER" id="PTHR45947:SF3">
    <property type="entry name" value="SULFOQUINOVOSYL TRANSFERASE SQD2"/>
    <property type="match status" value="1"/>
</dbReference>
<evidence type="ECO:0000313" key="7">
    <source>
        <dbReference type="Proteomes" id="UP000317893"/>
    </source>
</evidence>
<accession>A0A542E0H2</accession>
<dbReference type="Pfam" id="PF13579">
    <property type="entry name" value="Glyco_trans_4_4"/>
    <property type="match status" value="1"/>
</dbReference>
<dbReference type="Pfam" id="PF00534">
    <property type="entry name" value="Glycos_transf_1"/>
    <property type="match status" value="1"/>
</dbReference>
<dbReference type="SUPFAM" id="SSF53756">
    <property type="entry name" value="UDP-Glycosyltransferase/glycogen phosphorylase"/>
    <property type="match status" value="1"/>
</dbReference>
<keyword evidence="7" id="KW-1185">Reference proteome</keyword>
<evidence type="ECO:0000256" key="1">
    <source>
        <dbReference type="ARBA" id="ARBA00021292"/>
    </source>
</evidence>
<keyword evidence="3 6" id="KW-0808">Transferase</keyword>
<evidence type="ECO:0000259" key="4">
    <source>
        <dbReference type="Pfam" id="PF00534"/>
    </source>
</evidence>
<dbReference type="Gene3D" id="3.40.50.2000">
    <property type="entry name" value="Glycogen Phosphorylase B"/>
    <property type="match status" value="2"/>
</dbReference>
<dbReference type="EMBL" id="VFMN01000001">
    <property type="protein sequence ID" value="TQJ08779.1"/>
    <property type="molecule type" value="Genomic_DNA"/>
</dbReference>
<dbReference type="InterPro" id="IPR028098">
    <property type="entry name" value="Glyco_trans_4-like_N"/>
</dbReference>
<evidence type="ECO:0000256" key="3">
    <source>
        <dbReference type="ARBA" id="ARBA00022679"/>
    </source>
</evidence>
<keyword evidence="2 6" id="KW-0328">Glycosyltransferase</keyword>
<dbReference type="PANTHER" id="PTHR45947">
    <property type="entry name" value="SULFOQUINOVOSYL TRANSFERASE SQD2"/>
    <property type="match status" value="1"/>
</dbReference>
<dbReference type="GO" id="GO:0016757">
    <property type="term" value="F:glycosyltransferase activity"/>
    <property type="evidence" value="ECO:0007669"/>
    <property type="project" value="UniProtKB-KW"/>
</dbReference>
<proteinExistence type="predicted"/>
<feature type="domain" description="Glycosyl transferase family 1" evidence="4">
    <location>
        <begin position="191"/>
        <end position="343"/>
    </location>
</feature>
<evidence type="ECO:0000256" key="2">
    <source>
        <dbReference type="ARBA" id="ARBA00022676"/>
    </source>
</evidence>
<dbReference type="RefSeq" id="WP_141848252.1">
    <property type="nucleotide sequence ID" value="NZ_BAAAPR010000003.1"/>
</dbReference>
<evidence type="ECO:0000313" key="6">
    <source>
        <dbReference type="EMBL" id="TQJ08779.1"/>
    </source>
</evidence>
<sequence length="364" mass="38736">MRIVHVANAWAAHSGGIRTTLRALGTGYREAGHELVVVTPGGSPEDISREWGRHVVLPGLAVPGSGGYRALTRLRPVTDLLDALRPDRLEVSDRLTLRGLGDWARSAGVPSTVFLHEQLAGVLAAFSPFGPDRWRPVVDRHNAGTVERFDRVVTTTRFAARELERIGAATEHVPLGVDLALFRPRLRAVRPPDAPLVVVCSRLSREKRPDLAVDALDHLARRGVRARLVVAGDGPARRTLQRMARGRPVTFVGHLPERRAVADLLGAADVVLAPGPIETFGLAALEALACGTPVVAARTSALAELVVGDAGAVADPDPAALADAVAQVLAVPPARRRAAARARAEEFPWDRTTARLLALHGAAA</sequence>
<reference evidence="6 7" key="1">
    <citation type="submission" date="2019-06" db="EMBL/GenBank/DDBJ databases">
        <title>Sequencing the genomes of 1000 actinobacteria strains.</title>
        <authorList>
            <person name="Klenk H.-P."/>
        </authorList>
    </citation>
    <scope>NUCLEOTIDE SEQUENCE [LARGE SCALE GENOMIC DNA]</scope>
    <source>
        <strain evidence="6 7">DSM 18607</strain>
    </source>
</reference>
<name>A0A542E0H2_9MICO</name>
<comment type="caution">
    <text evidence="6">The sequence shown here is derived from an EMBL/GenBank/DDBJ whole genome shotgun (WGS) entry which is preliminary data.</text>
</comment>
<dbReference type="InterPro" id="IPR001296">
    <property type="entry name" value="Glyco_trans_1"/>
</dbReference>